<protein>
    <submittedName>
        <fullName evidence="1">Uncharacterized protein</fullName>
    </submittedName>
</protein>
<reference evidence="1" key="1">
    <citation type="submission" date="2018-02" db="EMBL/GenBank/DDBJ databases">
        <title>Rhizophora mucronata_Transcriptome.</title>
        <authorList>
            <person name="Meera S.P."/>
            <person name="Sreeshan A."/>
            <person name="Augustine A."/>
        </authorList>
    </citation>
    <scope>NUCLEOTIDE SEQUENCE</scope>
    <source>
        <tissue evidence="1">Leaf</tissue>
    </source>
</reference>
<dbReference type="AlphaFoldDB" id="A0A2P2N7D9"/>
<name>A0A2P2N7D9_RHIMU</name>
<evidence type="ECO:0000313" key="1">
    <source>
        <dbReference type="EMBL" id="MBX38316.1"/>
    </source>
</evidence>
<accession>A0A2P2N7D9</accession>
<proteinExistence type="predicted"/>
<organism evidence="1">
    <name type="scientific">Rhizophora mucronata</name>
    <name type="common">Asiatic mangrove</name>
    <dbReference type="NCBI Taxonomy" id="61149"/>
    <lineage>
        <taxon>Eukaryota</taxon>
        <taxon>Viridiplantae</taxon>
        <taxon>Streptophyta</taxon>
        <taxon>Embryophyta</taxon>
        <taxon>Tracheophyta</taxon>
        <taxon>Spermatophyta</taxon>
        <taxon>Magnoliopsida</taxon>
        <taxon>eudicotyledons</taxon>
        <taxon>Gunneridae</taxon>
        <taxon>Pentapetalae</taxon>
        <taxon>rosids</taxon>
        <taxon>fabids</taxon>
        <taxon>Malpighiales</taxon>
        <taxon>Rhizophoraceae</taxon>
        <taxon>Rhizophora</taxon>
    </lineage>
</organism>
<sequence length="50" mass="5678">MWDNYFLVNTLSISQHSSSCWSMDGSNAKLVTKKFILAPCKDFIKVFATC</sequence>
<dbReference type="EMBL" id="GGEC01057832">
    <property type="protein sequence ID" value="MBX38316.1"/>
    <property type="molecule type" value="Transcribed_RNA"/>
</dbReference>